<evidence type="ECO:0000256" key="3">
    <source>
        <dbReference type="ARBA" id="ARBA00022827"/>
    </source>
</evidence>
<evidence type="ECO:0000256" key="4">
    <source>
        <dbReference type="ARBA" id="ARBA00037981"/>
    </source>
</evidence>
<feature type="domain" description="Flavodoxin-like fold" evidence="5">
    <location>
        <begin position="10"/>
        <end position="196"/>
    </location>
</feature>
<dbReference type="VEuPathDB" id="TrichDB:TVAG_184660"/>
<reference evidence="6" key="1">
    <citation type="submission" date="2006-10" db="EMBL/GenBank/DDBJ databases">
        <authorList>
            <person name="Amadeo P."/>
            <person name="Zhao Q."/>
            <person name="Wortman J."/>
            <person name="Fraser-Liggett C."/>
            <person name="Carlton J."/>
        </authorList>
    </citation>
    <scope>NUCLEOTIDE SEQUENCE</scope>
    <source>
        <strain evidence="6">G3</strain>
    </source>
</reference>
<keyword evidence="2" id="KW-0285">Flavoprotein</keyword>
<accession>A2EA02</accession>
<dbReference type="InterPro" id="IPR052397">
    <property type="entry name" value="NADPH-QR_MdaB"/>
</dbReference>
<keyword evidence="7" id="KW-1185">Reference proteome</keyword>
<keyword evidence="3" id="KW-0274">FAD</keyword>
<dbReference type="KEGG" id="tva:4768499"/>
<dbReference type="EMBL" id="DS113336">
    <property type="protein sequence ID" value="EAY10564.1"/>
    <property type="molecule type" value="Genomic_DNA"/>
</dbReference>
<dbReference type="Proteomes" id="UP000001542">
    <property type="component" value="Unassembled WGS sequence"/>
</dbReference>
<evidence type="ECO:0000259" key="5">
    <source>
        <dbReference type="Pfam" id="PF02525"/>
    </source>
</evidence>
<proteinExistence type="inferred from homology"/>
<dbReference type="SUPFAM" id="SSF52218">
    <property type="entry name" value="Flavoproteins"/>
    <property type="match status" value="1"/>
</dbReference>
<dbReference type="VEuPathDB" id="TrichDB:TVAGG3_0180850"/>
<dbReference type="PANTHER" id="PTHR46305">
    <property type="match status" value="1"/>
</dbReference>
<dbReference type="eggNOG" id="ENOG502RXUH">
    <property type="taxonomic scope" value="Eukaryota"/>
</dbReference>
<sequence>MASTQAKQLKVLILDCGQETFVSKGNLNHKMTDIAREFFESHGGEVKVTKVYEPYDNQGELDKIVWSDVLIIQTPAWWMGIPWFLKKYFDEVFALSYEILLQNDGRTRKDPSKKYGSGGLAQSKRFMISSTWNAPEEAFTDPNQLFEGQGIDTVMMPVTKEFEFMGFRKVPCFTMYDVVKNLNAEKSFSDYRKHLDSNFP</sequence>
<dbReference type="OrthoDB" id="26889at2759"/>
<evidence type="ECO:0000256" key="2">
    <source>
        <dbReference type="ARBA" id="ARBA00022630"/>
    </source>
</evidence>
<comment type="cofactor">
    <cofactor evidence="1">
        <name>FAD</name>
        <dbReference type="ChEBI" id="CHEBI:57692"/>
    </cofactor>
</comment>
<evidence type="ECO:0000256" key="1">
    <source>
        <dbReference type="ARBA" id="ARBA00001974"/>
    </source>
</evidence>
<reference evidence="6" key="2">
    <citation type="journal article" date="2007" name="Science">
        <title>Draft genome sequence of the sexually transmitted pathogen Trichomonas vaginalis.</title>
        <authorList>
            <person name="Carlton J.M."/>
            <person name="Hirt R.P."/>
            <person name="Silva J.C."/>
            <person name="Delcher A.L."/>
            <person name="Schatz M."/>
            <person name="Zhao Q."/>
            <person name="Wortman J.R."/>
            <person name="Bidwell S.L."/>
            <person name="Alsmark U.C.M."/>
            <person name="Besteiro S."/>
            <person name="Sicheritz-Ponten T."/>
            <person name="Noel C.J."/>
            <person name="Dacks J.B."/>
            <person name="Foster P.G."/>
            <person name="Simillion C."/>
            <person name="Van de Peer Y."/>
            <person name="Miranda-Saavedra D."/>
            <person name="Barton G.J."/>
            <person name="Westrop G.D."/>
            <person name="Mueller S."/>
            <person name="Dessi D."/>
            <person name="Fiori P.L."/>
            <person name="Ren Q."/>
            <person name="Paulsen I."/>
            <person name="Zhang H."/>
            <person name="Bastida-Corcuera F.D."/>
            <person name="Simoes-Barbosa A."/>
            <person name="Brown M.T."/>
            <person name="Hayes R.D."/>
            <person name="Mukherjee M."/>
            <person name="Okumura C.Y."/>
            <person name="Schneider R."/>
            <person name="Smith A.J."/>
            <person name="Vanacova S."/>
            <person name="Villalvazo M."/>
            <person name="Haas B.J."/>
            <person name="Pertea M."/>
            <person name="Feldblyum T.V."/>
            <person name="Utterback T.R."/>
            <person name="Shu C.L."/>
            <person name="Osoegawa K."/>
            <person name="de Jong P.J."/>
            <person name="Hrdy I."/>
            <person name="Horvathova L."/>
            <person name="Zubacova Z."/>
            <person name="Dolezal P."/>
            <person name="Malik S.B."/>
            <person name="Logsdon J.M. Jr."/>
            <person name="Henze K."/>
            <person name="Gupta A."/>
            <person name="Wang C.C."/>
            <person name="Dunne R.L."/>
            <person name="Upcroft J.A."/>
            <person name="Upcroft P."/>
            <person name="White O."/>
            <person name="Salzberg S.L."/>
            <person name="Tang P."/>
            <person name="Chiu C.-H."/>
            <person name="Lee Y.-S."/>
            <person name="Embley T.M."/>
            <person name="Coombs G.H."/>
            <person name="Mottram J.C."/>
            <person name="Tachezy J."/>
            <person name="Fraser-Liggett C.M."/>
            <person name="Johnson P.J."/>
        </authorList>
    </citation>
    <scope>NUCLEOTIDE SEQUENCE [LARGE SCALE GENOMIC DNA]</scope>
    <source>
        <strain evidence="6">G3</strain>
    </source>
</reference>
<evidence type="ECO:0000313" key="6">
    <source>
        <dbReference type="EMBL" id="EAY10564.1"/>
    </source>
</evidence>
<name>A2EA02_TRIV3</name>
<dbReference type="InterPro" id="IPR029039">
    <property type="entry name" value="Flavoprotein-like_sf"/>
</dbReference>
<dbReference type="RefSeq" id="XP_001322787.1">
    <property type="nucleotide sequence ID" value="XM_001322752.1"/>
</dbReference>
<dbReference type="SMR" id="A2EA02"/>
<dbReference type="Gene3D" id="3.40.50.360">
    <property type="match status" value="1"/>
</dbReference>
<dbReference type="AlphaFoldDB" id="A2EA02"/>
<dbReference type="InParanoid" id="A2EA02"/>
<evidence type="ECO:0000313" key="7">
    <source>
        <dbReference type="Proteomes" id="UP000001542"/>
    </source>
</evidence>
<dbReference type="PANTHER" id="PTHR46305:SF3">
    <property type="entry name" value="NADPH:QUINONE OXIDOREDUCTASE MDAB"/>
    <property type="match status" value="1"/>
</dbReference>
<organism evidence="6 7">
    <name type="scientific">Trichomonas vaginalis (strain ATCC PRA-98 / G3)</name>
    <dbReference type="NCBI Taxonomy" id="412133"/>
    <lineage>
        <taxon>Eukaryota</taxon>
        <taxon>Metamonada</taxon>
        <taxon>Parabasalia</taxon>
        <taxon>Trichomonadida</taxon>
        <taxon>Trichomonadidae</taxon>
        <taxon>Trichomonas</taxon>
    </lineage>
</organism>
<gene>
    <name evidence="6" type="ORF">TVAG_184660</name>
</gene>
<comment type="similarity">
    <text evidence="4">Belongs to the oxidoreductase MdaB family.</text>
</comment>
<dbReference type="InterPro" id="IPR003680">
    <property type="entry name" value="Flavodoxin_fold"/>
</dbReference>
<protein>
    <submittedName>
        <fullName evidence="6">Flavodoxin-like fold family protein</fullName>
    </submittedName>
</protein>
<dbReference type="Pfam" id="PF02525">
    <property type="entry name" value="Flavodoxin_2"/>
    <property type="match status" value="1"/>
</dbReference>